<dbReference type="GO" id="GO:0031048">
    <property type="term" value="P:regulatory ncRNA-mediated heterochromatin formation"/>
    <property type="evidence" value="ECO:0000318"/>
    <property type="project" value="GO_Central"/>
</dbReference>
<evidence type="ECO:0000313" key="6">
    <source>
        <dbReference type="Proteomes" id="UP000006727"/>
    </source>
</evidence>
<dbReference type="InterPro" id="IPR003107">
    <property type="entry name" value="HAT"/>
</dbReference>
<reference evidence="5 6" key="2">
    <citation type="journal article" date="2018" name="Plant J.">
        <title>The Physcomitrella patens chromosome-scale assembly reveals moss genome structure and evolution.</title>
        <authorList>
            <person name="Lang D."/>
            <person name="Ullrich K.K."/>
            <person name="Murat F."/>
            <person name="Fuchs J."/>
            <person name="Jenkins J."/>
            <person name="Haas F.B."/>
            <person name="Piednoel M."/>
            <person name="Gundlach H."/>
            <person name="Van Bel M."/>
            <person name="Meyberg R."/>
            <person name="Vives C."/>
            <person name="Morata J."/>
            <person name="Symeonidi A."/>
            <person name="Hiss M."/>
            <person name="Muchero W."/>
            <person name="Kamisugi Y."/>
            <person name="Saleh O."/>
            <person name="Blanc G."/>
            <person name="Decker E.L."/>
            <person name="van Gessel N."/>
            <person name="Grimwood J."/>
            <person name="Hayes R.D."/>
            <person name="Graham S.W."/>
            <person name="Gunter L.E."/>
            <person name="McDaniel S.F."/>
            <person name="Hoernstein S.N.W."/>
            <person name="Larsson A."/>
            <person name="Li F.W."/>
            <person name="Perroud P.F."/>
            <person name="Phillips J."/>
            <person name="Ranjan P."/>
            <person name="Rokshar D.S."/>
            <person name="Rothfels C.J."/>
            <person name="Schneider L."/>
            <person name="Shu S."/>
            <person name="Stevenson D.W."/>
            <person name="Thummler F."/>
            <person name="Tillich M."/>
            <person name="Villarreal Aguilar J.C."/>
            <person name="Widiez T."/>
            <person name="Wong G.K."/>
            <person name="Wymore A."/>
            <person name="Zhang Y."/>
            <person name="Zimmer A.D."/>
            <person name="Quatrano R.S."/>
            <person name="Mayer K.F.X."/>
            <person name="Goodstein D."/>
            <person name="Casacuberta J.M."/>
            <person name="Vandepoele K."/>
            <person name="Reski R."/>
            <person name="Cuming A.C."/>
            <person name="Tuskan G.A."/>
            <person name="Maumus F."/>
            <person name="Salse J."/>
            <person name="Schmutz J."/>
            <person name="Rensing S.A."/>
        </authorList>
    </citation>
    <scope>NUCLEOTIDE SEQUENCE [LARGE SCALE GENOMIC DNA]</scope>
    <source>
        <strain evidence="5 6">cv. Gransden 2004</strain>
    </source>
</reference>
<feature type="region of interest" description="Disordered" evidence="4">
    <location>
        <begin position="628"/>
        <end position="689"/>
    </location>
</feature>
<dbReference type="Gramene" id="Pp3c9_1614V3.3">
    <property type="protein sequence ID" value="Pp3c9_1614V3.3"/>
    <property type="gene ID" value="Pp3c9_1614"/>
</dbReference>
<feature type="compositionally biased region" description="Basic residues" evidence="4">
    <location>
        <begin position="208"/>
        <end position="232"/>
    </location>
</feature>
<feature type="compositionally biased region" description="Basic and acidic residues" evidence="4">
    <location>
        <begin position="161"/>
        <end position="186"/>
    </location>
</feature>
<comment type="subcellular location">
    <subcellularLocation>
        <location evidence="1">Nucleus</location>
    </subcellularLocation>
</comment>
<dbReference type="InterPro" id="IPR013633">
    <property type="entry name" value="NRDE-2"/>
</dbReference>
<organism evidence="5 6">
    <name type="scientific">Physcomitrium patens</name>
    <name type="common">Spreading-leaved earth moss</name>
    <name type="synonym">Physcomitrella patens</name>
    <dbReference type="NCBI Taxonomy" id="3218"/>
    <lineage>
        <taxon>Eukaryota</taxon>
        <taxon>Viridiplantae</taxon>
        <taxon>Streptophyta</taxon>
        <taxon>Embryophyta</taxon>
        <taxon>Bryophyta</taxon>
        <taxon>Bryophytina</taxon>
        <taxon>Bryopsida</taxon>
        <taxon>Funariidae</taxon>
        <taxon>Funariales</taxon>
        <taxon>Funariaceae</taxon>
        <taxon>Physcomitrium</taxon>
    </lineage>
</organism>
<dbReference type="EnsemblPlants" id="Pp3c9_1614V3.3">
    <property type="protein sequence ID" value="Pp3c9_1614V3.3"/>
    <property type="gene ID" value="Pp3c9_1614"/>
</dbReference>
<feature type="compositionally biased region" description="Acidic residues" evidence="4">
    <location>
        <begin position="678"/>
        <end position="689"/>
    </location>
</feature>
<keyword evidence="3" id="KW-0539">Nucleus</keyword>
<dbReference type="PANTHER" id="PTHR13471:SF0">
    <property type="entry name" value="NUCLEAR EXOSOME REGULATOR NRDE2"/>
    <property type="match status" value="1"/>
</dbReference>
<keyword evidence="6" id="KW-1185">Reference proteome</keyword>
<dbReference type="SMART" id="SM00386">
    <property type="entry name" value="HAT"/>
    <property type="match status" value="6"/>
</dbReference>
<feature type="compositionally biased region" description="Low complexity" evidence="4">
    <location>
        <begin position="59"/>
        <end position="102"/>
    </location>
</feature>
<comment type="similarity">
    <text evidence="2">Belongs to the NRDE2 family.</text>
</comment>
<dbReference type="GO" id="GO:1902369">
    <property type="term" value="P:negative regulation of RNA catabolic process"/>
    <property type="evidence" value="ECO:0000318"/>
    <property type="project" value="GO_Central"/>
</dbReference>
<dbReference type="SUPFAM" id="SSF48452">
    <property type="entry name" value="TPR-like"/>
    <property type="match status" value="2"/>
</dbReference>
<sequence>MADLPGAGPTASSMAEEVDGGQEEEAEAAEEESVAAEEESAAEVVVATSGGAEEEAREASVSVNSASVSSTTGISEFAAGESAAATAPTGPFQAKFSSFPTSFAPPPAPRPVPSLFPSLGNVGSKQTPGGAPSWLSNSSFSENLLPPPLNSLASKGNKHPYGRDILDEIEEKEGKGAVRERFRAELGTETASSTSDSDLSKEDEGEKSRRKRRKEKRRKRRKEERKKRKERKRTGDELQIGTLDQSVDRKAVVKTWADGKVSLPKEYFVDTRGDRDNLAFGSLYRMDIARYVRQQVDRGEEGTKKRYATYLDVPEPDGDVQENKAYRYWSGEAMALETRRDLRRIRIHSLRPSAATFNSRQDLDTFIPLEEKDIKKKDVGDEDEQEEGESWNDYIIRRTREFNSLTRERPDDENSWLEFAKFQDELVHMAQRKGVKQQAVEKKISVLEKALEHHPDSLQLTLLYLESCRLRDTVPEMLAKWEKAAILLSGSYRFWKNFLQFVCSQFSLFSVATVRSVYVQALGSLTATRDRLKNGDERDTVIKDAELAMVSILADRCRFELQTGHAELGLAIFQAAMEYSLFVPLIQTTENNKRRLFEAFWDSQAPRIGEEGALGWALWLEKEEEQFQKARAQEAEQEEQAPGGWTGWSEPVMSGIDVKMTDSAANAGKNGDTSSEERDQDEIEGVESDEDEATLLAKLGISSMDAGKELEVTDSEVWLRWATEERKRACEQWLPIHALMESDEEDEQLARVIMFEDVRDTLVSISSVQAWCRLIGHFLEFCNIPLTNWCSSNDFSLQQGIEGLESLTCPLSRLRGIRSVGSNVSQYVVGNRESQEVRRGETILKTLVGEPEWFLESFDRTQFVCNALLLLQSSFSNSLERRHWDLTETLLVVQCLASDNGVKTSRNIAKRLLKIHRQDISLWTSYALVEGASGHMDTARKVLDTTLASLPALQNEIQEDAPFLFLACADMEVTHGSKTRALYVLCHFGSGIPYTPSANLEDPISPTLILKAKLGFQQHLQNVRRGRTYVRDTASFGSKPVFGGALDERGVAVIACCALFEELSSGWEAAVSIFEESLAFTLPGKWKESKECESLMERYVGLLRRSMPTAKPAQVRRCAMRGLSEYPHNSVLLEMLVQSSPSTYNLRRYFDDYTRRNPSTLLWSFALATELENIEGNAARIRSLFERALETKATQTSVVLWRAYLAYECKINRNIESARRIYFRAIHACPWSKKLWLDGFTMLSDVLTTKQLAEFQEIMKEKDHTNYIERYACQFHNGGVVDSLEILCEIPRLFNANDKEFALTCEWALLIFKLLEDANVNQVELG</sequence>
<feature type="compositionally biased region" description="Basic and acidic residues" evidence="4">
    <location>
        <begin position="198"/>
        <end position="207"/>
    </location>
</feature>
<feature type="compositionally biased region" description="Low complexity" evidence="4">
    <location>
        <begin position="132"/>
        <end position="154"/>
    </location>
</feature>
<accession>A0A7I4EHU7</accession>
<dbReference type="Gene3D" id="1.25.40.10">
    <property type="entry name" value="Tetratricopeptide repeat domain"/>
    <property type="match status" value="3"/>
</dbReference>
<reference evidence="5 6" key="1">
    <citation type="journal article" date="2008" name="Science">
        <title>The Physcomitrella genome reveals evolutionary insights into the conquest of land by plants.</title>
        <authorList>
            <person name="Rensing S."/>
            <person name="Lang D."/>
            <person name="Zimmer A."/>
            <person name="Terry A."/>
            <person name="Salamov A."/>
            <person name="Shapiro H."/>
            <person name="Nishiyama T."/>
            <person name="Perroud P.-F."/>
            <person name="Lindquist E."/>
            <person name="Kamisugi Y."/>
            <person name="Tanahashi T."/>
            <person name="Sakakibara K."/>
            <person name="Fujita T."/>
            <person name="Oishi K."/>
            <person name="Shin-I T."/>
            <person name="Kuroki Y."/>
            <person name="Toyoda A."/>
            <person name="Suzuki Y."/>
            <person name="Hashimoto A."/>
            <person name="Yamaguchi K."/>
            <person name="Sugano A."/>
            <person name="Kohara Y."/>
            <person name="Fujiyama A."/>
            <person name="Anterola A."/>
            <person name="Aoki S."/>
            <person name="Ashton N."/>
            <person name="Barbazuk W.B."/>
            <person name="Barker E."/>
            <person name="Bennetzen J."/>
            <person name="Bezanilla M."/>
            <person name="Blankenship R."/>
            <person name="Cho S.H."/>
            <person name="Dutcher S."/>
            <person name="Estelle M."/>
            <person name="Fawcett J.A."/>
            <person name="Gundlach H."/>
            <person name="Hanada K."/>
            <person name="Heyl A."/>
            <person name="Hicks K.A."/>
            <person name="Hugh J."/>
            <person name="Lohr M."/>
            <person name="Mayer K."/>
            <person name="Melkozernov A."/>
            <person name="Murata T."/>
            <person name="Nelson D."/>
            <person name="Pils B."/>
            <person name="Prigge M."/>
            <person name="Reiss B."/>
            <person name="Renner T."/>
            <person name="Rombauts S."/>
            <person name="Rushton P."/>
            <person name="Sanderfoot A."/>
            <person name="Schween G."/>
            <person name="Shiu S.-H."/>
            <person name="Stueber K."/>
            <person name="Theodoulou F.L."/>
            <person name="Tu H."/>
            <person name="Van de Peer Y."/>
            <person name="Verrier P.J."/>
            <person name="Waters E."/>
            <person name="Wood A."/>
            <person name="Yang L."/>
            <person name="Cove D."/>
            <person name="Cuming A."/>
            <person name="Hasebe M."/>
            <person name="Lucas S."/>
            <person name="Mishler D.B."/>
            <person name="Reski R."/>
            <person name="Grigoriev I."/>
            <person name="Quatrano R.S."/>
            <person name="Boore J.L."/>
        </authorList>
    </citation>
    <scope>NUCLEOTIDE SEQUENCE [LARGE SCALE GENOMIC DNA]</scope>
    <source>
        <strain evidence="5 6">cv. Gransden 2004</strain>
    </source>
</reference>
<evidence type="ECO:0000256" key="3">
    <source>
        <dbReference type="ARBA" id="ARBA00023242"/>
    </source>
</evidence>
<feature type="region of interest" description="Disordered" evidence="4">
    <location>
        <begin position="1"/>
        <end position="237"/>
    </location>
</feature>
<dbReference type="EMBL" id="ABEU02000009">
    <property type="status" value="NOT_ANNOTATED_CDS"/>
    <property type="molecule type" value="Genomic_DNA"/>
</dbReference>
<dbReference type="FunCoup" id="A0A7I4EHU7">
    <property type="interactions" value="3897"/>
</dbReference>
<evidence type="ECO:0000256" key="4">
    <source>
        <dbReference type="SAM" id="MobiDB-lite"/>
    </source>
</evidence>
<dbReference type="PANTHER" id="PTHR13471">
    <property type="entry name" value="TETRATRICOPEPTIDE-LIKE HELICAL"/>
    <property type="match status" value="1"/>
</dbReference>
<dbReference type="Pfam" id="PF08424">
    <property type="entry name" value="NRDE-2"/>
    <property type="match status" value="1"/>
</dbReference>
<feature type="compositionally biased region" description="Acidic residues" evidence="4">
    <location>
        <begin position="16"/>
        <end position="41"/>
    </location>
</feature>
<feature type="compositionally biased region" description="Low complexity" evidence="4">
    <location>
        <begin position="42"/>
        <end position="51"/>
    </location>
</feature>
<feature type="compositionally biased region" description="Pro residues" evidence="4">
    <location>
        <begin position="103"/>
        <end position="114"/>
    </location>
</feature>
<dbReference type="GO" id="GO:0006396">
    <property type="term" value="P:RNA processing"/>
    <property type="evidence" value="ECO:0007669"/>
    <property type="project" value="InterPro"/>
</dbReference>
<reference evidence="5" key="3">
    <citation type="submission" date="2020-12" db="UniProtKB">
        <authorList>
            <consortium name="EnsemblPlants"/>
        </authorList>
    </citation>
    <scope>IDENTIFICATION</scope>
</reference>
<gene>
    <name evidence="5" type="primary">LOC112286922</name>
</gene>
<name>A0A7I4EHU7_PHYPA</name>
<protein>
    <recommendedName>
        <fullName evidence="7">Suppressor of forked domain-containing protein</fullName>
    </recommendedName>
</protein>
<evidence type="ECO:0000256" key="2">
    <source>
        <dbReference type="ARBA" id="ARBA00009265"/>
    </source>
</evidence>
<evidence type="ECO:0000313" key="5">
    <source>
        <dbReference type="EnsemblPlants" id="Pp3c9_1614V3.3"/>
    </source>
</evidence>
<evidence type="ECO:0000256" key="1">
    <source>
        <dbReference type="ARBA" id="ARBA00004123"/>
    </source>
</evidence>
<evidence type="ECO:0008006" key="7">
    <source>
        <dbReference type="Google" id="ProtNLM"/>
    </source>
</evidence>
<proteinExistence type="inferred from homology"/>
<dbReference type="GO" id="GO:0005634">
    <property type="term" value="C:nucleus"/>
    <property type="evidence" value="ECO:0007669"/>
    <property type="project" value="UniProtKB-SubCell"/>
</dbReference>
<dbReference type="Proteomes" id="UP000006727">
    <property type="component" value="Chromosome 9"/>
</dbReference>
<dbReference type="InParanoid" id="A0A7I4EHU7"/>
<dbReference type="InterPro" id="IPR011990">
    <property type="entry name" value="TPR-like_helical_dom_sf"/>
</dbReference>